<dbReference type="InterPro" id="IPR000795">
    <property type="entry name" value="T_Tr_GTP-bd_dom"/>
</dbReference>
<evidence type="ECO:0000313" key="9">
    <source>
        <dbReference type="Proteomes" id="UP000325161"/>
    </source>
</evidence>
<dbReference type="GO" id="GO:0005524">
    <property type="term" value="F:ATP binding"/>
    <property type="evidence" value="ECO:0007669"/>
    <property type="project" value="UniProtKB-KW"/>
</dbReference>
<dbReference type="SUPFAM" id="SSF52540">
    <property type="entry name" value="P-loop containing nucleoside triphosphate hydrolases"/>
    <property type="match status" value="1"/>
</dbReference>
<keyword evidence="9" id="KW-1185">Reference proteome</keyword>
<dbReference type="CDD" id="cd03695">
    <property type="entry name" value="CysN_NodQ_II"/>
    <property type="match status" value="1"/>
</dbReference>
<organism evidence="8 9">
    <name type="scientific">Pigmentiphaga aceris</name>
    <dbReference type="NCBI Taxonomy" id="1940612"/>
    <lineage>
        <taxon>Bacteria</taxon>
        <taxon>Pseudomonadati</taxon>
        <taxon>Pseudomonadota</taxon>
        <taxon>Betaproteobacteria</taxon>
        <taxon>Burkholderiales</taxon>
        <taxon>Alcaligenaceae</taxon>
        <taxon>Pigmentiphaga</taxon>
    </lineage>
</organism>
<evidence type="ECO:0000256" key="3">
    <source>
        <dbReference type="ARBA" id="ARBA00022695"/>
    </source>
</evidence>
<dbReference type="Gene3D" id="3.40.50.300">
    <property type="entry name" value="P-loop containing nucleotide triphosphate hydrolases"/>
    <property type="match status" value="1"/>
</dbReference>
<dbReference type="CDD" id="cd04166">
    <property type="entry name" value="CysN_ATPS"/>
    <property type="match status" value="1"/>
</dbReference>
<dbReference type="GO" id="GO:0003924">
    <property type="term" value="F:GTPase activity"/>
    <property type="evidence" value="ECO:0007669"/>
    <property type="project" value="InterPro"/>
</dbReference>
<dbReference type="GO" id="GO:0004781">
    <property type="term" value="F:sulfate adenylyltransferase (ATP) activity"/>
    <property type="evidence" value="ECO:0007669"/>
    <property type="project" value="UniProtKB-EC"/>
</dbReference>
<dbReference type="KEGG" id="pacr:FXN63_06205"/>
<name>A0A5C0AXB8_9BURK</name>
<dbReference type="InterPro" id="IPR044138">
    <property type="entry name" value="CysN_II"/>
</dbReference>
<evidence type="ECO:0000256" key="6">
    <source>
        <dbReference type="ARBA" id="ARBA00023134"/>
    </source>
</evidence>
<reference evidence="8 9" key="1">
    <citation type="submission" date="2019-08" db="EMBL/GenBank/DDBJ databases">
        <title>Amphibian skin-associated Pigmentiphaga: genome sequence and occurrence across geography and hosts.</title>
        <authorList>
            <person name="Bletz M.C."/>
            <person name="Bunk B."/>
            <person name="Sproeer C."/>
            <person name="Biwer P."/>
            <person name="Reiter S."/>
            <person name="Rabemananjara F.C.E."/>
            <person name="Schulz S."/>
            <person name="Overmann J."/>
            <person name="Vences M."/>
        </authorList>
    </citation>
    <scope>NUCLEOTIDE SEQUENCE [LARGE SCALE GENOMIC DNA]</scope>
    <source>
        <strain evidence="8 9">Mada1488</strain>
    </source>
</reference>
<dbReference type="InterPro" id="IPR044139">
    <property type="entry name" value="CysN_NoDQ_III"/>
</dbReference>
<keyword evidence="5" id="KW-0067">ATP-binding</keyword>
<dbReference type="InterPro" id="IPR031157">
    <property type="entry name" value="G_TR_CS"/>
</dbReference>
<dbReference type="EMBL" id="CP043046">
    <property type="protein sequence ID" value="QEI05480.1"/>
    <property type="molecule type" value="Genomic_DNA"/>
</dbReference>
<feature type="domain" description="Tr-type G" evidence="7">
    <location>
        <begin position="19"/>
        <end position="238"/>
    </location>
</feature>
<dbReference type="InterPro" id="IPR004161">
    <property type="entry name" value="EFTu-like_2"/>
</dbReference>
<accession>A0A5C0AXB8</accession>
<dbReference type="Pfam" id="PF03144">
    <property type="entry name" value="GTP_EFTU_D2"/>
    <property type="match status" value="1"/>
</dbReference>
<dbReference type="OrthoDB" id="9804504at2"/>
<dbReference type="InterPro" id="IPR054696">
    <property type="entry name" value="GTP-eEF1A_C"/>
</dbReference>
<dbReference type="Gene3D" id="2.40.30.10">
    <property type="entry name" value="Translation factors"/>
    <property type="match status" value="2"/>
</dbReference>
<dbReference type="Pfam" id="PF00009">
    <property type="entry name" value="GTP_EFTU"/>
    <property type="match status" value="1"/>
</dbReference>
<keyword evidence="6" id="KW-0342">GTP-binding</keyword>
<evidence type="ECO:0000259" key="7">
    <source>
        <dbReference type="PROSITE" id="PS51722"/>
    </source>
</evidence>
<dbReference type="PANTHER" id="PTHR23115">
    <property type="entry name" value="TRANSLATION FACTOR"/>
    <property type="match status" value="1"/>
</dbReference>
<proteinExistence type="predicted"/>
<keyword evidence="3 8" id="KW-0548">Nucleotidyltransferase</keyword>
<dbReference type="FunFam" id="3.40.50.300:FF:000119">
    <property type="entry name" value="Sulfate adenylyltransferase subunit 1"/>
    <property type="match status" value="1"/>
</dbReference>
<gene>
    <name evidence="8" type="ORF">FXN63_06205</name>
</gene>
<protein>
    <recommendedName>
        <fullName evidence="1">sulfate adenylyltransferase</fullName>
        <ecNumber evidence="1">2.7.7.4</ecNumber>
    </recommendedName>
</protein>
<dbReference type="EC" id="2.7.7.4" evidence="1"/>
<dbReference type="PROSITE" id="PS00301">
    <property type="entry name" value="G_TR_1"/>
    <property type="match status" value="1"/>
</dbReference>
<dbReference type="InterPro" id="IPR027417">
    <property type="entry name" value="P-loop_NTPase"/>
</dbReference>
<dbReference type="InterPro" id="IPR050100">
    <property type="entry name" value="TRAFAC_GTPase_members"/>
</dbReference>
<keyword evidence="4" id="KW-0547">Nucleotide-binding</keyword>
<dbReference type="SUPFAM" id="SSF50465">
    <property type="entry name" value="EF-Tu/eEF-1alpha/eIF2-gamma C-terminal domain"/>
    <property type="match status" value="1"/>
</dbReference>
<dbReference type="InterPro" id="IPR009001">
    <property type="entry name" value="Transl_elong_EF1A/Init_IF2_C"/>
</dbReference>
<sequence>MNAINDLPDNARLDADTDLGVLRLITAGSVDDGKSTLIGRLLLDSKGVFADQLDAISRAKYKRTSGDAVDLSLLTDGLEAEREQGITIDVAYRYFATPRRKFIVADTPGHEQYTRNMVTGASTAHAAIILIDATRAQDGTLLAQTKRHSTIAHLLGIRHLIVAVNKMDLVDWDEAVYQRIRDAYQVLAGKLGIAHFHVLPLSALTGDNVVTSSERTPWYTGEPLLTLLENLPVETEATDGPLRFPIQQVARHDGDRADDFRGYMGQLTSGAVRRGDRVLVLPSAVEATVARLVTHDGDLETAVAGQPVTIVLAEDVDASRGDVLVHVDAPAQVSKQFEADLCWLDAQPLNPARKYLLKQGTRLTAAKLRGVLTRRDIHELEELPAEAGAVLAMNDIGRVSLHTRDALAIDLYDTLPASGAFILIDEATNQTAAAGMVRQIG</sequence>
<dbReference type="PRINTS" id="PR00315">
    <property type="entry name" value="ELONGATNFCT"/>
</dbReference>
<dbReference type="InterPro" id="IPR009000">
    <property type="entry name" value="Transl_B-barrel_sf"/>
</dbReference>
<dbReference type="Pfam" id="PF22594">
    <property type="entry name" value="GTP-eEF1A_C"/>
    <property type="match status" value="1"/>
</dbReference>
<dbReference type="InterPro" id="IPR041757">
    <property type="entry name" value="CysN_GTP-bd"/>
</dbReference>
<evidence type="ECO:0000256" key="1">
    <source>
        <dbReference type="ARBA" id="ARBA00012391"/>
    </source>
</evidence>
<dbReference type="InterPro" id="IPR011779">
    <property type="entry name" value="SO4_adenylTrfase_lsu"/>
</dbReference>
<dbReference type="GO" id="GO:0006790">
    <property type="term" value="P:sulfur compound metabolic process"/>
    <property type="evidence" value="ECO:0007669"/>
    <property type="project" value="InterPro"/>
</dbReference>
<evidence type="ECO:0000313" key="8">
    <source>
        <dbReference type="EMBL" id="QEI05480.1"/>
    </source>
</evidence>
<dbReference type="PROSITE" id="PS51722">
    <property type="entry name" value="G_TR_2"/>
    <property type="match status" value="1"/>
</dbReference>
<evidence type="ECO:0000256" key="4">
    <source>
        <dbReference type="ARBA" id="ARBA00022741"/>
    </source>
</evidence>
<dbReference type="Proteomes" id="UP000325161">
    <property type="component" value="Chromosome"/>
</dbReference>
<dbReference type="SUPFAM" id="SSF50447">
    <property type="entry name" value="Translation proteins"/>
    <property type="match status" value="1"/>
</dbReference>
<evidence type="ECO:0000256" key="5">
    <source>
        <dbReference type="ARBA" id="ARBA00022840"/>
    </source>
</evidence>
<dbReference type="RefSeq" id="WP_148813735.1">
    <property type="nucleotide sequence ID" value="NZ_CP043046.1"/>
</dbReference>
<evidence type="ECO:0000256" key="2">
    <source>
        <dbReference type="ARBA" id="ARBA00022679"/>
    </source>
</evidence>
<dbReference type="AlphaFoldDB" id="A0A5C0AXB8"/>
<keyword evidence="2 8" id="KW-0808">Transferase</keyword>
<dbReference type="GO" id="GO:0005525">
    <property type="term" value="F:GTP binding"/>
    <property type="evidence" value="ECO:0007669"/>
    <property type="project" value="UniProtKB-KW"/>
</dbReference>
<dbReference type="NCBIfam" id="TIGR02034">
    <property type="entry name" value="CysN"/>
    <property type="match status" value="1"/>
</dbReference>
<dbReference type="CDD" id="cd04095">
    <property type="entry name" value="CysN_NoDQ_III"/>
    <property type="match status" value="1"/>
</dbReference>